<dbReference type="EnsemblBacteria" id="ABC23801">
    <property type="protein sequence ID" value="ABC23801"/>
    <property type="gene ID" value="Rru_A3006"/>
</dbReference>
<dbReference type="PANTHER" id="PTHR35399">
    <property type="entry name" value="SLR8030 PROTEIN"/>
    <property type="match status" value="1"/>
</dbReference>
<dbReference type="HOGENOM" id="CLU_018570_2_0_5"/>
<evidence type="ECO:0008006" key="4">
    <source>
        <dbReference type="Google" id="ProtNLM"/>
    </source>
</evidence>
<dbReference type="Proteomes" id="UP000001929">
    <property type="component" value="Chromosome"/>
</dbReference>
<organism evidence="2 3">
    <name type="scientific">Rhodospirillum rubrum (strain ATCC 11170 / ATH 1.1.1 / DSM 467 / LMG 4362 / NCIMB 8255 / S1)</name>
    <dbReference type="NCBI Taxonomy" id="269796"/>
    <lineage>
        <taxon>Bacteria</taxon>
        <taxon>Pseudomonadati</taxon>
        <taxon>Pseudomonadota</taxon>
        <taxon>Alphaproteobacteria</taxon>
        <taxon>Rhodospirillales</taxon>
        <taxon>Rhodospirillaceae</taxon>
        <taxon>Rhodospirillum</taxon>
    </lineage>
</organism>
<dbReference type="STRING" id="269796.Rru_A3006"/>
<name>Q2RPZ4_RHORT</name>
<evidence type="ECO:0000313" key="3">
    <source>
        <dbReference type="Proteomes" id="UP000001929"/>
    </source>
</evidence>
<evidence type="ECO:0000256" key="1">
    <source>
        <dbReference type="SAM" id="MobiDB-lite"/>
    </source>
</evidence>
<proteinExistence type="predicted"/>
<dbReference type="InterPro" id="IPR006311">
    <property type="entry name" value="TAT_signal"/>
</dbReference>
<gene>
    <name evidence="2" type="ordered locus">Rru_A3006</name>
</gene>
<dbReference type="KEGG" id="rru:Rru_A3006"/>
<dbReference type="PROSITE" id="PS51318">
    <property type="entry name" value="TAT"/>
    <property type="match status" value="1"/>
</dbReference>
<reference evidence="2 3" key="1">
    <citation type="journal article" date="2011" name="Stand. Genomic Sci.">
        <title>Complete genome sequence of Rhodospirillum rubrum type strain (S1).</title>
        <authorList>
            <person name="Munk A.C."/>
            <person name="Copeland A."/>
            <person name="Lucas S."/>
            <person name="Lapidus A."/>
            <person name="Del Rio T.G."/>
            <person name="Barry K."/>
            <person name="Detter J.C."/>
            <person name="Hammon N."/>
            <person name="Israni S."/>
            <person name="Pitluck S."/>
            <person name="Brettin T."/>
            <person name="Bruce D."/>
            <person name="Han C."/>
            <person name="Tapia R."/>
            <person name="Gilna P."/>
            <person name="Schmutz J."/>
            <person name="Larimer F."/>
            <person name="Land M."/>
            <person name="Kyrpides N.C."/>
            <person name="Mavromatis K."/>
            <person name="Richardson P."/>
            <person name="Rohde M."/>
            <person name="Goker M."/>
            <person name="Klenk H.P."/>
            <person name="Zhang Y."/>
            <person name="Roberts G.P."/>
            <person name="Reslewic S."/>
            <person name="Schwartz D.C."/>
        </authorList>
    </citation>
    <scope>NUCLEOTIDE SEQUENCE [LARGE SCALE GENOMIC DNA]</scope>
    <source>
        <strain evidence="3">ATCC 11170 / ATH 1.1.1 / DSM 467 / LMG 4362 / NCIMB 8255 / S1</strain>
    </source>
</reference>
<dbReference type="AlphaFoldDB" id="Q2RPZ4"/>
<dbReference type="PATRIC" id="fig|269796.9.peg.3114"/>
<dbReference type="SUPFAM" id="SSF63829">
    <property type="entry name" value="Calcium-dependent phosphotriesterase"/>
    <property type="match status" value="1"/>
</dbReference>
<dbReference type="PANTHER" id="PTHR35399:SF2">
    <property type="entry name" value="DUF839 DOMAIN-CONTAINING PROTEIN"/>
    <property type="match status" value="1"/>
</dbReference>
<dbReference type="eggNOG" id="COG3211">
    <property type="taxonomic scope" value="Bacteria"/>
</dbReference>
<evidence type="ECO:0000313" key="2">
    <source>
        <dbReference type="EMBL" id="ABC23801.1"/>
    </source>
</evidence>
<protein>
    <recommendedName>
        <fullName evidence="4">Twin-arginine translocation pathway signal</fullName>
    </recommendedName>
</protein>
<sequence length="687" mass="73752">MDDHDVPLSVRAADDRENIGVNPTSGARFDTMMAARGVAASDARENLGVNPSTEPSIDDLVAARFGRRAALKGLSAAATLAMLAGTGAVGALSPRSARAATPTGGSSLTFKELPHGYDEDHHVAEGYQAQVLIRWGDKVLPGAPAFAPQALTAAAQSAQFGYNNDYVGYFPLPRGSQSSDHGLLAVNHEYTDRQLMFPGIGPEDQDKQTNEMIDVELAAHGHSVIEIKREGERWSVVEDSPYNRRLTALATPFLVTGPAAGHDRLKTKADPTGTRVIGTLNNCAGGTTPWGTVLIAEENVHQYFRGTGAATAESANYKRMGITDKPAYDWARFHDRFDVSKELNEANRFGWMVEFDPYDPASVPKKRTALGRFKHEAATTILNADGRLAVYCGDDEAFEYVYKFITTGKVDPANPAANADLLDDGVLFVGKFSADGALRWIPLVHGQGPLTAANGFNSQADVLIEARRAADLLGATPMDRPEDVEPNPVTGTVFMNLTNNTKRKDDRIDAANPRAGNGHGHVIEMIPPGERGKRDHAASEYTWDIFLLAGNPANPKDGARYGAGGVSESGWLSCPDNMAFDNQGRIWISTDGAPKAGIADGIWAADVEGPGRAVTRHFYSAPRGAEMCGPCFTPDNTTFFVAVQHPGDEAKATYENPVTRWPDFKPDLPPRPSVVAITRKAGGFIGV</sequence>
<dbReference type="EMBL" id="CP000230">
    <property type="protein sequence ID" value="ABC23801.1"/>
    <property type="molecule type" value="Genomic_DNA"/>
</dbReference>
<dbReference type="Pfam" id="PF05787">
    <property type="entry name" value="PhoX"/>
    <property type="match status" value="1"/>
</dbReference>
<feature type="region of interest" description="Disordered" evidence="1">
    <location>
        <begin position="507"/>
        <end position="534"/>
    </location>
</feature>
<accession>Q2RPZ4</accession>
<keyword evidence="3" id="KW-1185">Reference proteome</keyword>
<dbReference type="InterPro" id="IPR008557">
    <property type="entry name" value="PhoX"/>
</dbReference>
<dbReference type="PhylomeDB" id="Q2RPZ4"/>
<dbReference type="RefSeq" id="WP_011390754.1">
    <property type="nucleotide sequence ID" value="NC_007643.1"/>
</dbReference>